<keyword evidence="9" id="KW-1185">Reference proteome</keyword>
<evidence type="ECO:0000313" key="9">
    <source>
        <dbReference type="Proteomes" id="UP000234525"/>
    </source>
</evidence>
<evidence type="ECO:0000313" key="6">
    <source>
        <dbReference type="Proteomes" id="UP000217720"/>
    </source>
</evidence>
<evidence type="ECO:0000313" key="8">
    <source>
        <dbReference type="Proteomes" id="UP000234300"/>
    </source>
</evidence>
<keyword evidence="1" id="KW-0472">Membrane</keyword>
<dbReference type="Proteomes" id="UP000218377">
    <property type="component" value="Unassembled WGS sequence"/>
</dbReference>
<evidence type="ECO:0000313" key="4">
    <source>
        <dbReference type="EMBL" id="SMY02551.1"/>
    </source>
</evidence>
<evidence type="ECO:0000313" key="2">
    <source>
        <dbReference type="EMBL" id="PCC19229.1"/>
    </source>
</evidence>
<keyword evidence="1" id="KW-1133">Transmembrane helix</keyword>
<gene>
    <name evidence="4" type="ORF">BAUR9175_03794</name>
    <name evidence="5" type="ORF">BAURA86_03970</name>
    <name evidence="3" type="ORF">CIK62_09685</name>
    <name evidence="2" type="ORF">CIK79_13590</name>
</gene>
<organism evidence="3 6">
    <name type="scientific">Brevibacterium aurantiacum</name>
    <dbReference type="NCBI Taxonomy" id="273384"/>
    <lineage>
        <taxon>Bacteria</taxon>
        <taxon>Bacillati</taxon>
        <taxon>Actinomycetota</taxon>
        <taxon>Actinomycetes</taxon>
        <taxon>Micrococcales</taxon>
        <taxon>Brevibacteriaceae</taxon>
        <taxon>Brevibacterium</taxon>
    </lineage>
</organism>
<evidence type="ECO:0000313" key="3">
    <source>
        <dbReference type="EMBL" id="PCC50144.1"/>
    </source>
</evidence>
<feature type="transmembrane region" description="Helical" evidence="1">
    <location>
        <begin position="113"/>
        <end position="138"/>
    </location>
</feature>
<dbReference type="EMBL" id="FXZI01000029">
    <property type="protein sequence ID" value="SMY05161.1"/>
    <property type="molecule type" value="Genomic_DNA"/>
</dbReference>
<accession>A0A2H1KZN0</accession>
<keyword evidence="1" id="KW-0812">Transmembrane</keyword>
<feature type="transmembrane region" description="Helical" evidence="1">
    <location>
        <begin position="33"/>
        <end position="54"/>
    </location>
</feature>
<dbReference type="Proteomes" id="UP000234300">
    <property type="component" value="Unassembled WGS sequence"/>
</dbReference>
<name>A0A2A3ZF56_BREAU</name>
<accession>A0A2A3ZF56</accession>
<feature type="transmembrane region" description="Helical" evidence="1">
    <location>
        <begin position="7"/>
        <end position="27"/>
    </location>
</feature>
<evidence type="ECO:0000256" key="1">
    <source>
        <dbReference type="SAM" id="Phobius"/>
    </source>
</evidence>
<evidence type="ECO:0000313" key="7">
    <source>
        <dbReference type="Proteomes" id="UP000218377"/>
    </source>
</evidence>
<feature type="transmembrane region" description="Helical" evidence="1">
    <location>
        <begin position="75"/>
        <end position="98"/>
    </location>
</feature>
<reference evidence="4 8" key="3">
    <citation type="submission" date="2017-03" db="EMBL/GenBank/DDBJ databases">
        <authorList>
            <person name="Afonso C.L."/>
            <person name="Miller P.J."/>
            <person name="Scott M.A."/>
            <person name="Spackman E."/>
            <person name="Goraichik I."/>
            <person name="Dimitrov K.M."/>
            <person name="Suarez D.L."/>
            <person name="Swayne D.E."/>
        </authorList>
    </citation>
    <scope>NUCLEOTIDE SEQUENCE [LARGE SCALE GENOMIC DNA]</scope>
    <source>
        <strain evidence="5">8</strain>
        <strain evidence="8">8(6)</strain>
        <strain evidence="4">ATCC 9175</strain>
    </source>
</reference>
<reference evidence="9" key="2">
    <citation type="submission" date="2017-03" db="EMBL/GenBank/DDBJ databases">
        <authorList>
            <person name="Monnet C."/>
        </authorList>
    </citation>
    <scope>NUCLEOTIDE SEQUENCE [LARGE SCALE GENOMIC DNA]</scope>
    <source>
        <strain evidence="9">ATCC 9175</strain>
    </source>
</reference>
<protein>
    <submittedName>
        <fullName evidence="3">Uncharacterized protein</fullName>
    </submittedName>
</protein>
<dbReference type="Proteomes" id="UP000234525">
    <property type="component" value="Unassembled WGS sequence"/>
</dbReference>
<dbReference type="EMBL" id="NRGX01000001">
    <property type="protein sequence ID" value="PCC19229.1"/>
    <property type="molecule type" value="Genomic_DNA"/>
</dbReference>
<dbReference type="RefSeq" id="WP_069599748.1">
    <property type="nucleotide sequence ID" value="NZ_CP025331.1"/>
</dbReference>
<dbReference type="EMBL" id="FXZB01000054">
    <property type="protein sequence ID" value="SMY02551.1"/>
    <property type="molecule type" value="Genomic_DNA"/>
</dbReference>
<dbReference type="EMBL" id="NRGO01000011">
    <property type="protein sequence ID" value="PCC50144.1"/>
    <property type="molecule type" value="Genomic_DNA"/>
</dbReference>
<dbReference type="AlphaFoldDB" id="A0A2A3ZF56"/>
<evidence type="ECO:0000313" key="5">
    <source>
        <dbReference type="EMBL" id="SMY05161.1"/>
    </source>
</evidence>
<proteinExistence type="predicted"/>
<reference evidence="6 7" key="1">
    <citation type="journal article" date="2017" name="Elife">
        <title>Extensive horizontal gene transfer in cheese-associated bacteria.</title>
        <authorList>
            <person name="Bonham K.S."/>
            <person name="Wolfe B.E."/>
            <person name="Dutton R.J."/>
        </authorList>
    </citation>
    <scope>NUCLEOTIDE SEQUENCE [LARGE SCALE GENOMIC DNA]</scope>
    <source>
        <strain evidence="3 6">900_6</strain>
        <strain evidence="2 7">JB5</strain>
    </source>
</reference>
<dbReference type="Proteomes" id="UP000217720">
    <property type="component" value="Unassembled WGS sequence"/>
</dbReference>
<sequence length="148" mass="15447">MSSDRLSVVLIIAGLFALLAGFVTGLAVFSTMWILLGFGVALTLIATSFIISVLNQRPWEARGRDQLRRLNTIGTALLLAGLTCAAVVGIAISGFIVLVDGTTLQSSPAQDALVWVGVIAAVLGVVGFVCAAVVKFGIRFIRTPSSRS</sequence>